<dbReference type="PANTHER" id="PTHR47331:SF1">
    <property type="entry name" value="GAG-LIKE PROTEIN"/>
    <property type="match status" value="1"/>
</dbReference>
<organism evidence="2 3">
    <name type="scientific">Channa argus</name>
    <name type="common">Northern snakehead</name>
    <name type="synonym">Ophicephalus argus</name>
    <dbReference type="NCBI Taxonomy" id="215402"/>
    <lineage>
        <taxon>Eukaryota</taxon>
        <taxon>Metazoa</taxon>
        <taxon>Chordata</taxon>
        <taxon>Craniata</taxon>
        <taxon>Vertebrata</taxon>
        <taxon>Euteleostomi</taxon>
        <taxon>Actinopterygii</taxon>
        <taxon>Neopterygii</taxon>
        <taxon>Teleostei</taxon>
        <taxon>Neoteleostei</taxon>
        <taxon>Acanthomorphata</taxon>
        <taxon>Anabantaria</taxon>
        <taxon>Anabantiformes</taxon>
        <taxon>Channoidei</taxon>
        <taxon>Channidae</taxon>
        <taxon>Channa</taxon>
    </lineage>
</organism>
<dbReference type="Proteomes" id="UP000503349">
    <property type="component" value="Chromosome 3"/>
</dbReference>
<proteinExistence type="predicted"/>
<evidence type="ECO:0000259" key="1">
    <source>
        <dbReference type="Pfam" id="PF18701"/>
    </source>
</evidence>
<sequence>MYLFQVQYLADLFWKRWTKQYLPELQRLQKWTLANRNFVTGDIVLIVDESAPGGSWVIGKIVHTIKDERDLVLQESQ</sequence>
<keyword evidence="3" id="KW-1185">Reference proteome</keyword>
<reference evidence="2 3" key="1">
    <citation type="submission" date="2019-02" db="EMBL/GenBank/DDBJ databases">
        <title>Opniocepnalus argus genome.</title>
        <authorList>
            <person name="Zhou C."/>
            <person name="Xiao S."/>
        </authorList>
    </citation>
    <scope>NUCLEOTIDE SEQUENCE [LARGE SCALE GENOMIC DNA]</scope>
    <source>
        <strain evidence="2">OARG1902GOOAL</strain>
        <tissue evidence="2">Muscle</tissue>
    </source>
</reference>
<reference evidence="3" key="2">
    <citation type="submission" date="2019-02" db="EMBL/GenBank/DDBJ databases">
        <title>Opniocepnalus argus Var Kimnra genome.</title>
        <authorList>
            <person name="Zhou C."/>
            <person name="Xiao S."/>
        </authorList>
    </citation>
    <scope>NUCLEOTIDE SEQUENCE [LARGE SCALE GENOMIC DNA]</scope>
</reference>
<dbReference type="Pfam" id="PF18701">
    <property type="entry name" value="DUF5641"/>
    <property type="match status" value="1"/>
</dbReference>
<dbReference type="EMBL" id="CM015714">
    <property type="protein sequence ID" value="KAF3687980.1"/>
    <property type="molecule type" value="Genomic_DNA"/>
</dbReference>
<dbReference type="PANTHER" id="PTHR47331">
    <property type="entry name" value="PHD-TYPE DOMAIN-CONTAINING PROTEIN"/>
    <property type="match status" value="1"/>
</dbReference>
<dbReference type="InterPro" id="IPR040676">
    <property type="entry name" value="DUF5641"/>
</dbReference>
<dbReference type="AlphaFoldDB" id="A0A6G1PCE9"/>
<gene>
    <name evidence="2" type="ORF">EXN66_Car003652</name>
</gene>
<accession>A0A6G1PCE9</accession>
<name>A0A6G1PCE9_CHAAH</name>
<evidence type="ECO:0000313" key="2">
    <source>
        <dbReference type="EMBL" id="KAF3687980.1"/>
    </source>
</evidence>
<feature type="domain" description="DUF5641" evidence="1">
    <location>
        <begin position="5"/>
        <end position="69"/>
    </location>
</feature>
<evidence type="ECO:0000313" key="3">
    <source>
        <dbReference type="Proteomes" id="UP000503349"/>
    </source>
</evidence>
<protein>
    <recommendedName>
        <fullName evidence="1">DUF5641 domain-containing protein</fullName>
    </recommendedName>
</protein>